<keyword evidence="2 5" id="KW-0812">Transmembrane</keyword>
<feature type="transmembrane region" description="Helical" evidence="5">
    <location>
        <begin position="77"/>
        <end position="98"/>
    </location>
</feature>
<feature type="signal peptide" evidence="6">
    <location>
        <begin position="1"/>
        <end position="24"/>
    </location>
</feature>
<feature type="transmembrane region" description="Helical" evidence="5">
    <location>
        <begin position="105"/>
        <end position="123"/>
    </location>
</feature>
<dbReference type="InterPro" id="IPR025256">
    <property type="entry name" value="TM7S3/TM198-like_dom"/>
</dbReference>
<evidence type="ECO:0000313" key="8">
    <source>
        <dbReference type="EMBL" id="GBE80770.1"/>
    </source>
</evidence>
<evidence type="ECO:0000259" key="7">
    <source>
        <dbReference type="Pfam" id="PF13886"/>
    </source>
</evidence>
<comment type="caution">
    <text evidence="8">The sequence shown here is derived from an EMBL/GenBank/DDBJ whole genome shotgun (WGS) entry which is preliminary data.</text>
</comment>
<dbReference type="OrthoDB" id="3359595at2759"/>
<accession>A0A401GF22</accession>
<evidence type="ECO:0000256" key="4">
    <source>
        <dbReference type="ARBA" id="ARBA00023136"/>
    </source>
</evidence>
<keyword evidence="3 5" id="KW-1133">Transmembrane helix</keyword>
<comment type="subcellular location">
    <subcellularLocation>
        <location evidence="1">Membrane</location>
        <topology evidence="1">Multi-pass membrane protein</topology>
    </subcellularLocation>
</comment>
<dbReference type="Pfam" id="PF13886">
    <property type="entry name" value="TM7S3_TM198"/>
    <property type="match status" value="1"/>
</dbReference>
<feature type="transmembrane region" description="Helical" evidence="5">
    <location>
        <begin position="135"/>
        <end position="152"/>
    </location>
</feature>
<dbReference type="AlphaFoldDB" id="A0A401GF22"/>
<feature type="transmembrane region" description="Helical" evidence="5">
    <location>
        <begin position="215"/>
        <end position="235"/>
    </location>
</feature>
<keyword evidence="6" id="KW-0732">Signal</keyword>
<evidence type="ECO:0000313" key="9">
    <source>
        <dbReference type="Proteomes" id="UP000287166"/>
    </source>
</evidence>
<keyword evidence="9" id="KW-1185">Reference proteome</keyword>
<keyword evidence="4 5" id="KW-0472">Membrane</keyword>
<feature type="domain" description="TM7S3/TM198-like" evidence="7">
    <location>
        <begin position="89"/>
        <end position="288"/>
    </location>
</feature>
<name>A0A401GF22_9APHY</name>
<feature type="transmembrane region" description="Helical" evidence="5">
    <location>
        <begin position="269"/>
        <end position="292"/>
    </location>
</feature>
<gene>
    <name evidence="8" type="ORF">SCP_0304890</name>
</gene>
<evidence type="ECO:0000256" key="2">
    <source>
        <dbReference type="ARBA" id="ARBA00022692"/>
    </source>
</evidence>
<evidence type="ECO:0000256" key="1">
    <source>
        <dbReference type="ARBA" id="ARBA00004141"/>
    </source>
</evidence>
<reference evidence="8 9" key="1">
    <citation type="journal article" date="2018" name="Sci. Rep.">
        <title>Genome sequence of the cauliflower mushroom Sparassis crispa (Hanabiratake) and its association with beneficial usage.</title>
        <authorList>
            <person name="Kiyama R."/>
            <person name="Furutani Y."/>
            <person name="Kawaguchi K."/>
            <person name="Nakanishi T."/>
        </authorList>
    </citation>
    <scope>NUCLEOTIDE SEQUENCE [LARGE SCALE GENOMIC DNA]</scope>
</reference>
<feature type="chain" id="PRO_5019218143" description="TM7S3/TM198-like domain-containing protein" evidence="6">
    <location>
        <begin position="25"/>
        <end position="338"/>
    </location>
</feature>
<evidence type="ECO:0000256" key="6">
    <source>
        <dbReference type="SAM" id="SignalP"/>
    </source>
</evidence>
<dbReference type="InParanoid" id="A0A401GF22"/>
<dbReference type="GO" id="GO:0016020">
    <property type="term" value="C:membrane"/>
    <property type="evidence" value="ECO:0007669"/>
    <property type="project" value="UniProtKB-SubCell"/>
</dbReference>
<feature type="transmembrane region" description="Helical" evidence="5">
    <location>
        <begin position="159"/>
        <end position="178"/>
    </location>
</feature>
<sequence length="338" mass="36478">MATPARLLHILAWLFLTVVGDASASPVDLYSVETSGQSLSKRGPYISHANGTTSVIDPNSGSIIAQGSPSDGSGHDFSAPAIIWIVYSFAVGVPLALVGLRLLRFTSGTGLGVLLTVCIWVAFINTETASALPDLVITLAPVGGFLVAFSFGMHEFGRVAGIGFLSILGGFAFGVRICLFRDGLLAPEHYADWLIITGFGIIGLLIFVWKRRASVALSSSSVGTFLTALGIDLVVEKQSGMSWGLRFLFDRNHAHFEYLTYVGWRPTTVTIILLAVSLGLTPVLAFAQLWIFRRRPEHTSIPTVDNRLSTEYHSEDKTLEIPRVAIQYAPSQEPTEPA</sequence>
<evidence type="ECO:0000256" key="3">
    <source>
        <dbReference type="ARBA" id="ARBA00022989"/>
    </source>
</evidence>
<dbReference type="RefSeq" id="XP_027611683.1">
    <property type="nucleotide sequence ID" value="XM_027755882.1"/>
</dbReference>
<dbReference type="EMBL" id="BFAD01000003">
    <property type="protein sequence ID" value="GBE80770.1"/>
    <property type="molecule type" value="Genomic_DNA"/>
</dbReference>
<organism evidence="8 9">
    <name type="scientific">Sparassis crispa</name>
    <dbReference type="NCBI Taxonomy" id="139825"/>
    <lineage>
        <taxon>Eukaryota</taxon>
        <taxon>Fungi</taxon>
        <taxon>Dikarya</taxon>
        <taxon>Basidiomycota</taxon>
        <taxon>Agaricomycotina</taxon>
        <taxon>Agaricomycetes</taxon>
        <taxon>Polyporales</taxon>
        <taxon>Sparassidaceae</taxon>
        <taxon>Sparassis</taxon>
    </lineage>
</organism>
<feature type="transmembrane region" description="Helical" evidence="5">
    <location>
        <begin position="190"/>
        <end position="208"/>
    </location>
</feature>
<evidence type="ECO:0000256" key="5">
    <source>
        <dbReference type="SAM" id="Phobius"/>
    </source>
</evidence>
<dbReference type="GeneID" id="38777687"/>
<proteinExistence type="predicted"/>
<dbReference type="Proteomes" id="UP000287166">
    <property type="component" value="Unassembled WGS sequence"/>
</dbReference>
<protein>
    <recommendedName>
        <fullName evidence="7">TM7S3/TM198-like domain-containing protein</fullName>
    </recommendedName>
</protein>